<keyword evidence="2" id="KW-0804">Transcription</keyword>
<dbReference type="GO" id="GO:0003677">
    <property type="term" value="F:DNA binding"/>
    <property type="evidence" value="ECO:0007669"/>
    <property type="project" value="InterPro"/>
</dbReference>
<evidence type="ECO:0000256" key="4">
    <source>
        <dbReference type="SAM" id="MobiDB-lite"/>
    </source>
</evidence>
<evidence type="ECO:0000256" key="1">
    <source>
        <dbReference type="ARBA" id="ARBA00023015"/>
    </source>
</evidence>
<dbReference type="AlphaFoldDB" id="A0AAD4CIH8"/>
<keyword evidence="5" id="KW-1133">Transmembrane helix</keyword>
<dbReference type="SUPFAM" id="SSF54909">
    <property type="entry name" value="Dimeric alpha+beta barrel"/>
    <property type="match status" value="1"/>
</dbReference>
<feature type="region of interest" description="Disordered" evidence="4">
    <location>
        <begin position="115"/>
        <end position="135"/>
    </location>
</feature>
<feature type="transmembrane region" description="Helical" evidence="5">
    <location>
        <begin position="591"/>
        <end position="611"/>
    </location>
</feature>
<keyword evidence="8" id="KW-1185">Reference proteome</keyword>
<keyword evidence="3" id="KW-0539">Nucleus</keyword>
<name>A0AAD4CIH8_ASPNN</name>
<dbReference type="GO" id="GO:0006351">
    <property type="term" value="P:DNA-templated transcription"/>
    <property type="evidence" value="ECO:0007669"/>
    <property type="project" value="InterPro"/>
</dbReference>
<organism evidence="7 8">
    <name type="scientific">Aspergillus nanangensis</name>
    <dbReference type="NCBI Taxonomy" id="2582783"/>
    <lineage>
        <taxon>Eukaryota</taxon>
        <taxon>Fungi</taxon>
        <taxon>Dikarya</taxon>
        <taxon>Ascomycota</taxon>
        <taxon>Pezizomycotina</taxon>
        <taxon>Eurotiomycetes</taxon>
        <taxon>Eurotiomycetidae</taxon>
        <taxon>Eurotiales</taxon>
        <taxon>Aspergillaceae</taxon>
        <taxon>Aspergillus</taxon>
        <taxon>Aspergillus subgen. Circumdati</taxon>
    </lineage>
</organism>
<proteinExistence type="predicted"/>
<reference evidence="7" key="2">
    <citation type="submission" date="2020-02" db="EMBL/GenBank/DDBJ databases">
        <authorList>
            <person name="Gilchrist C.L.M."/>
            <person name="Chooi Y.-H."/>
        </authorList>
    </citation>
    <scope>NUCLEOTIDE SEQUENCE</scope>
    <source>
        <strain evidence="7">MST-FP2251</strain>
    </source>
</reference>
<evidence type="ECO:0000259" key="6">
    <source>
        <dbReference type="Pfam" id="PF04082"/>
    </source>
</evidence>
<dbReference type="Proteomes" id="UP001194746">
    <property type="component" value="Unassembled WGS sequence"/>
</dbReference>
<dbReference type="InterPro" id="IPR011008">
    <property type="entry name" value="Dimeric_a/b-barrel"/>
</dbReference>
<dbReference type="Gene3D" id="3.30.70.100">
    <property type="match status" value="1"/>
</dbReference>
<dbReference type="Pfam" id="PF04082">
    <property type="entry name" value="Fungal_trans"/>
    <property type="match status" value="1"/>
</dbReference>
<gene>
    <name evidence="7" type="ORF">FE257_010438</name>
</gene>
<comment type="caution">
    <text evidence="7">The sequence shown here is derived from an EMBL/GenBank/DDBJ whole genome shotgun (WGS) entry which is preliminary data.</text>
</comment>
<evidence type="ECO:0000256" key="3">
    <source>
        <dbReference type="ARBA" id="ARBA00023242"/>
    </source>
</evidence>
<keyword evidence="5" id="KW-0472">Membrane</keyword>
<accession>A0AAD4CIH8</accession>
<dbReference type="PANTHER" id="PTHR47425:SF2">
    <property type="entry name" value="FARB-RELATED"/>
    <property type="match status" value="1"/>
</dbReference>
<dbReference type="InterPro" id="IPR007219">
    <property type="entry name" value="XnlR_reg_dom"/>
</dbReference>
<keyword evidence="5" id="KW-0812">Transmembrane</keyword>
<reference evidence="7" key="1">
    <citation type="journal article" date="2019" name="Beilstein J. Org. Chem.">
        <title>Nanangenines: drimane sesquiterpenoids as the dominant metabolite cohort of a novel Australian fungus, Aspergillus nanangensis.</title>
        <authorList>
            <person name="Lacey H.J."/>
            <person name="Gilchrist C.L.M."/>
            <person name="Crombie A."/>
            <person name="Kalaitzis J.A."/>
            <person name="Vuong D."/>
            <person name="Rutledge P.J."/>
            <person name="Turner P."/>
            <person name="Pitt J.I."/>
            <person name="Lacey E."/>
            <person name="Chooi Y.H."/>
            <person name="Piggott A.M."/>
        </authorList>
    </citation>
    <scope>NUCLEOTIDE SEQUENCE</scope>
    <source>
        <strain evidence="7">MST-FP2251</strain>
    </source>
</reference>
<evidence type="ECO:0000313" key="8">
    <source>
        <dbReference type="Proteomes" id="UP001194746"/>
    </source>
</evidence>
<keyword evidence="1" id="KW-0805">Transcription regulation</keyword>
<evidence type="ECO:0000256" key="5">
    <source>
        <dbReference type="SAM" id="Phobius"/>
    </source>
</evidence>
<dbReference type="GO" id="GO:0008270">
    <property type="term" value="F:zinc ion binding"/>
    <property type="evidence" value="ECO:0007669"/>
    <property type="project" value="InterPro"/>
</dbReference>
<dbReference type="CDD" id="cd12148">
    <property type="entry name" value="fungal_TF_MHR"/>
    <property type="match status" value="1"/>
</dbReference>
<dbReference type="PANTHER" id="PTHR47425">
    <property type="entry name" value="FARB-RELATED"/>
    <property type="match status" value="1"/>
</dbReference>
<evidence type="ECO:0000313" key="7">
    <source>
        <dbReference type="EMBL" id="KAF9887184.1"/>
    </source>
</evidence>
<protein>
    <recommendedName>
        <fullName evidence="6">Xylanolytic transcriptional activator regulatory domain-containing protein</fullName>
    </recommendedName>
</protein>
<evidence type="ECO:0000256" key="2">
    <source>
        <dbReference type="ARBA" id="ARBA00023163"/>
    </source>
</evidence>
<feature type="domain" description="Xylanolytic transcriptional activator regulatory" evidence="6">
    <location>
        <begin position="278"/>
        <end position="408"/>
    </location>
</feature>
<dbReference type="EMBL" id="VCAU01000065">
    <property type="protein sequence ID" value="KAF9887184.1"/>
    <property type="molecule type" value="Genomic_DNA"/>
</dbReference>
<sequence length="665" mass="74460">MSNQTQCVVAYPAKTPSGATANFDMGHYLHVHMPMIDEVWGPHGMTSWEITRCPPQNPLDGSSSPYAVLATLQFSTLEGLKSALAAPDERFLQLGSNITPEGSAAILELNGQKTRTADSLQSSHENTAELSPVASAESEKVDDSILCRPIQSTTCASRDQSQWSFGDTKVFYNSYSTFPLDHLLSVSESLLRKPIFDFMKPQEERLQSTRKPRIKREPIQMATISTTESPRGGSDSVGELESEAYDSGLIMDPLVFLRFKRAFNLPPLESRIPLFRAYCICAHPSLPVIDLAEILKTFMGPVNEHPESFLLFQSIMLFASAFVDLPDPQRVDIYQSRINMRRDFYEKAKQLLYESDIEENSIIQIQSLLLMSDWYDNGDTPKDPYYWVGLAISAAYRLGIHQETADNLLYVSVRPLREKDLVPGRPLASTNDIIANLGIGIQFLDPEYTVERARQLLKTVKLCSRVAHILDSFYCPSWSRTLEIQTPVSLEPADTLSLEMGVTAEILLDSEITDISESEIANPPESFISLHQKRHIALALKIQHIEHYLHYLLGLCLVCYSMWLTPHTSCSVWRDRINSAAATITKIMQGLAHAGLITYAPAISVAAVLFAKKIHKMEIKVGRKRLQPQTLGNIRFCCDVLERLGETYPAALSQGTPYVPEHLSF</sequence>
<dbReference type="InterPro" id="IPR052761">
    <property type="entry name" value="Fungal_Detox/Toxin_TFs"/>
</dbReference>
<feature type="compositionally biased region" description="Polar residues" evidence="4">
    <location>
        <begin position="115"/>
        <end position="129"/>
    </location>
</feature>